<feature type="transmembrane region" description="Helical" evidence="10">
    <location>
        <begin position="82"/>
        <end position="104"/>
    </location>
</feature>
<protein>
    <submittedName>
        <fullName evidence="13">Cation diffusion facilitator family transporter</fullName>
    </submittedName>
</protein>
<accession>A0ABS5SBV3</accession>
<comment type="subcellular location">
    <subcellularLocation>
        <location evidence="1">Membrane</location>
        <topology evidence="1">Multi-pass membrane protein</topology>
    </subcellularLocation>
</comment>
<keyword evidence="8 10" id="KW-0472">Membrane</keyword>
<feature type="transmembrane region" description="Helical" evidence="10">
    <location>
        <begin position="149"/>
        <end position="169"/>
    </location>
</feature>
<feature type="transmembrane region" description="Helical" evidence="10">
    <location>
        <begin position="116"/>
        <end position="137"/>
    </location>
</feature>
<evidence type="ECO:0000313" key="14">
    <source>
        <dbReference type="Proteomes" id="UP000756860"/>
    </source>
</evidence>
<name>A0ABS5SBV3_9BACT</name>
<dbReference type="PANTHER" id="PTHR11562">
    <property type="entry name" value="CATION EFFLUX PROTEIN/ ZINC TRANSPORTER"/>
    <property type="match status" value="1"/>
</dbReference>
<dbReference type="NCBIfam" id="TIGR01297">
    <property type="entry name" value="CDF"/>
    <property type="match status" value="1"/>
</dbReference>
<feature type="compositionally biased region" description="Basic residues" evidence="9">
    <location>
        <begin position="302"/>
        <end position="320"/>
    </location>
</feature>
<feature type="compositionally biased region" description="Basic and acidic residues" evidence="9">
    <location>
        <begin position="324"/>
        <end position="343"/>
    </location>
</feature>
<evidence type="ECO:0000313" key="13">
    <source>
        <dbReference type="EMBL" id="MBT0652655.1"/>
    </source>
</evidence>
<dbReference type="EMBL" id="JAHCVK010000001">
    <property type="protein sequence ID" value="MBT0652655.1"/>
    <property type="molecule type" value="Genomic_DNA"/>
</dbReference>
<dbReference type="Gene3D" id="1.20.1510.10">
    <property type="entry name" value="Cation efflux protein transmembrane domain"/>
    <property type="match status" value="1"/>
</dbReference>
<dbReference type="InterPro" id="IPR027469">
    <property type="entry name" value="Cation_efflux_TMD_sf"/>
</dbReference>
<dbReference type="SUPFAM" id="SSF160240">
    <property type="entry name" value="Cation efflux protein cytoplasmic domain-like"/>
    <property type="match status" value="1"/>
</dbReference>
<keyword evidence="5" id="KW-0864">Zinc transport</keyword>
<evidence type="ECO:0000256" key="10">
    <source>
        <dbReference type="SAM" id="Phobius"/>
    </source>
</evidence>
<keyword evidence="7" id="KW-0406">Ion transport</keyword>
<evidence type="ECO:0000256" key="9">
    <source>
        <dbReference type="SAM" id="MobiDB-lite"/>
    </source>
</evidence>
<organism evidence="13 14">
    <name type="scientific">Geomobilimonas luticola</name>
    <dbReference type="NCBI Taxonomy" id="1114878"/>
    <lineage>
        <taxon>Bacteria</taxon>
        <taxon>Pseudomonadati</taxon>
        <taxon>Thermodesulfobacteriota</taxon>
        <taxon>Desulfuromonadia</taxon>
        <taxon>Geobacterales</taxon>
        <taxon>Geobacteraceae</taxon>
        <taxon>Geomobilimonas</taxon>
    </lineage>
</organism>
<dbReference type="InterPro" id="IPR050681">
    <property type="entry name" value="CDF/SLC30A"/>
</dbReference>
<dbReference type="RefSeq" id="WP_214174576.1">
    <property type="nucleotide sequence ID" value="NZ_JAHCVK010000001.1"/>
</dbReference>
<dbReference type="InterPro" id="IPR027470">
    <property type="entry name" value="Cation_efflux_CTD"/>
</dbReference>
<evidence type="ECO:0000256" key="5">
    <source>
        <dbReference type="ARBA" id="ARBA00022906"/>
    </source>
</evidence>
<keyword evidence="3" id="KW-0813">Transport</keyword>
<evidence type="ECO:0000256" key="7">
    <source>
        <dbReference type="ARBA" id="ARBA00023065"/>
    </source>
</evidence>
<dbReference type="Pfam" id="PF16916">
    <property type="entry name" value="ZT_dimer"/>
    <property type="match status" value="1"/>
</dbReference>
<feature type="domain" description="Cation efflux protein cytoplasmic" evidence="12">
    <location>
        <begin position="211"/>
        <end position="285"/>
    </location>
</feature>
<evidence type="ECO:0000256" key="8">
    <source>
        <dbReference type="ARBA" id="ARBA00023136"/>
    </source>
</evidence>
<evidence type="ECO:0000256" key="4">
    <source>
        <dbReference type="ARBA" id="ARBA00022692"/>
    </source>
</evidence>
<dbReference type="Proteomes" id="UP000756860">
    <property type="component" value="Unassembled WGS sequence"/>
</dbReference>
<evidence type="ECO:0000256" key="2">
    <source>
        <dbReference type="ARBA" id="ARBA00008873"/>
    </source>
</evidence>
<evidence type="ECO:0000259" key="12">
    <source>
        <dbReference type="Pfam" id="PF16916"/>
    </source>
</evidence>
<sequence length="343" mass="37538">MHAEAHLDKSIAGRFKYAIILTSLTLIAEVIGGFWTNSLALLSDAAHVFLDLFALLLSLLAIKLAAFPASDTRTFGWHRAEVFASFINGASVFLMAIGIFYEAWGRLFRPEEVKSLPMFIIAAIGLVMNLVSASALHSHSHDDLNVRSAFLHVIGDAAASVGVIAGGIVMYFTGWFVLDAIISVGIGVVIFWGAWRVLRESTHILLEGVPRGMSTAEVADAIRSVAGVNDVHHLNLWTICSHILALSAHIDVEPEYKGKQAMVLREIEELLLASYHISHTTLQVECTMCIETPMLKELRHRPRKGLHGHGHGHGHGHSHGHGTCSHDHHGHDHGHGDDHDHEK</sequence>
<gene>
    <name evidence="13" type="ORF">KI810_06280</name>
</gene>
<evidence type="ECO:0000256" key="3">
    <source>
        <dbReference type="ARBA" id="ARBA00022448"/>
    </source>
</evidence>
<comment type="similarity">
    <text evidence="2">Belongs to the cation diffusion facilitator (CDF) transporter (TC 2.A.4) family. SLC30A subfamily.</text>
</comment>
<keyword evidence="6 10" id="KW-1133">Transmembrane helix</keyword>
<feature type="domain" description="Cation efflux protein transmembrane" evidence="11">
    <location>
        <begin position="17"/>
        <end position="206"/>
    </location>
</feature>
<proteinExistence type="inferred from homology"/>
<evidence type="ECO:0000256" key="6">
    <source>
        <dbReference type="ARBA" id="ARBA00022989"/>
    </source>
</evidence>
<reference evidence="13 14" key="1">
    <citation type="submission" date="2021-05" db="EMBL/GenBank/DDBJ databases">
        <title>The draft genome of Geobacter luticola JCM 17780.</title>
        <authorList>
            <person name="Xu Z."/>
            <person name="Masuda Y."/>
            <person name="Itoh H."/>
            <person name="Senoo K."/>
        </authorList>
    </citation>
    <scope>NUCLEOTIDE SEQUENCE [LARGE SCALE GENOMIC DNA]</scope>
    <source>
        <strain evidence="13 14">JCM 17780</strain>
    </source>
</reference>
<dbReference type="Pfam" id="PF01545">
    <property type="entry name" value="Cation_efflux"/>
    <property type="match status" value="1"/>
</dbReference>
<evidence type="ECO:0000259" key="11">
    <source>
        <dbReference type="Pfam" id="PF01545"/>
    </source>
</evidence>
<comment type="caution">
    <text evidence="13">The sequence shown here is derived from an EMBL/GenBank/DDBJ whole genome shotgun (WGS) entry which is preliminary data.</text>
</comment>
<dbReference type="InterPro" id="IPR058533">
    <property type="entry name" value="Cation_efflux_TM"/>
</dbReference>
<dbReference type="SUPFAM" id="SSF161111">
    <property type="entry name" value="Cation efflux protein transmembrane domain-like"/>
    <property type="match status" value="1"/>
</dbReference>
<evidence type="ECO:0000256" key="1">
    <source>
        <dbReference type="ARBA" id="ARBA00004141"/>
    </source>
</evidence>
<dbReference type="InterPro" id="IPR036837">
    <property type="entry name" value="Cation_efflux_CTD_sf"/>
</dbReference>
<feature type="region of interest" description="Disordered" evidence="9">
    <location>
        <begin position="302"/>
        <end position="343"/>
    </location>
</feature>
<keyword evidence="5" id="KW-0862">Zinc</keyword>
<feature type="transmembrane region" description="Helical" evidence="10">
    <location>
        <begin position="17"/>
        <end position="36"/>
    </location>
</feature>
<dbReference type="PANTHER" id="PTHR11562:SF17">
    <property type="entry name" value="RE54080P-RELATED"/>
    <property type="match status" value="1"/>
</dbReference>
<feature type="transmembrane region" description="Helical" evidence="10">
    <location>
        <begin position="175"/>
        <end position="195"/>
    </location>
</feature>
<feature type="transmembrane region" description="Helical" evidence="10">
    <location>
        <begin position="48"/>
        <end position="70"/>
    </location>
</feature>
<dbReference type="InterPro" id="IPR002524">
    <property type="entry name" value="Cation_efflux"/>
</dbReference>
<keyword evidence="14" id="KW-1185">Reference proteome</keyword>
<keyword evidence="4 10" id="KW-0812">Transmembrane</keyword>